<dbReference type="InterPro" id="IPR020904">
    <property type="entry name" value="Sc_DH/Rdtase_CS"/>
</dbReference>
<dbReference type="CDD" id="cd05233">
    <property type="entry name" value="SDR_c"/>
    <property type="match status" value="1"/>
</dbReference>
<sequence>MGNAIMITGASGGIGAAVARAAAAAGDAVLLVDQRAEGIERLAAELRSQGRQALAQVADITDENAVRDTVDAALDAWGRVDGLANCAATMISTPLTETTLADWTRVLTVNATGTFLTCKHVVRALVGQGSGGSIVNLSSISGRVGLPNQPAYCASKGAVRQLSRQIAADYAGHNIRCNVVSPGAVRTDQLRTYLAAQPDPVAAERQLIDSHPLRRIADASEIAALVVFLLGPTSSFITGADVSIDGGYTAV</sequence>
<evidence type="ECO:0000313" key="4">
    <source>
        <dbReference type="EMBL" id="SCL29105.1"/>
    </source>
</evidence>
<dbReference type="Gene3D" id="3.40.50.720">
    <property type="entry name" value="NAD(P)-binding Rossmann-like Domain"/>
    <property type="match status" value="1"/>
</dbReference>
<dbReference type="SMART" id="SM00822">
    <property type="entry name" value="PKS_KR"/>
    <property type="match status" value="1"/>
</dbReference>
<comment type="similarity">
    <text evidence="1">Belongs to the short-chain dehydrogenases/reductases (SDR) family.</text>
</comment>
<dbReference type="InterPro" id="IPR057326">
    <property type="entry name" value="KR_dom"/>
</dbReference>
<protein>
    <submittedName>
        <fullName evidence="4">NADP-dependent 3-hydroxy acid dehydrogenase YdfG</fullName>
    </submittedName>
</protein>
<dbReference type="PANTHER" id="PTHR42760">
    <property type="entry name" value="SHORT-CHAIN DEHYDROGENASES/REDUCTASES FAMILY MEMBER"/>
    <property type="match status" value="1"/>
</dbReference>
<dbReference type="PRINTS" id="PR00080">
    <property type="entry name" value="SDRFAMILY"/>
</dbReference>
<accession>A0A1C6SI34</accession>
<dbReference type="GO" id="GO:0016616">
    <property type="term" value="F:oxidoreductase activity, acting on the CH-OH group of donors, NAD or NADP as acceptor"/>
    <property type="evidence" value="ECO:0007669"/>
    <property type="project" value="TreeGrafter"/>
</dbReference>
<dbReference type="GO" id="GO:0006633">
    <property type="term" value="P:fatty acid biosynthetic process"/>
    <property type="evidence" value="ECO:0007669"/>
    <property type="project" value="TreeGrafter"/>
</dbReference>
<organism evidence="4 5">
    <name type="scientific">Micromonospora inyonensis</name>
    <dbReference type="NCBI Taxonomy" id="47866"/>
    <lineage>
        <taxon>Bacteria</taxon>
        <taxon>Bacillati</taxon>
        <taxon>Actinomycetota</taxon>
        <taxon>Actinomycetes</taxon>
        <taxon>Micromonosporales</taxon>
        <taxon>Micromonosporaceae</taxon>
        <taxon>Micromonospora</taxon>
    </lineage>
</organism>
<dbReference type="Proteomes" id="UP000198906">
    <property type="component" value="Unassembled WGS sequence"/>
</dbReference>
<keyword evidence="2" id="KW-0560">Oxidoreductase</keyword>
<dbReference type="InterPro" id="IPR002347">
    <property type="entry name" value="SDR_fam"/>
</dbReference>
<name>A0A1C6SI34_9ACTN</name>
<dbReference type="InterPro" id="IPR036291">
    <property type="entry name" value="NAD(P)-bd_dom_sf"/>
</dbReference>
<dbReference type="PANTHER" id="PTHR42760:SF133">
    <property type="entry name" value="3-OXOACYL-[ACYL-CARRIER-PROTEIN] REDUCTASE"/>
    <property type="match status" value="1"/>
</dbReference>
<reference evidence="5" key="1">
    <citation type="submission" date="2016-06" db="EMBL/GenBank/DDBJ databases">
        <authorList>
            <person name="Varghese N."/>
        </authorList>
    </citation>
    <scope>NUCLEOTIDE SEQUENCE [LARGE SCALE GENOMIC DNA]</scope>
    <source>
        <strain evidence="5">DSM 46123</strain>
    </source>
</reference>
<evidence type="ECO:0000259" key="3">
    <source>
        <dbReference type="SMART" id="SM00822"/>
    </source>
</evidence>
<dbReference type="GO" id="GO:0048038">
    <property type="term" value="F:quinone binding"/>
    <property type="evidence" value="ECO:0007669"/>
    <property type="project" value="TreeGrafter"/>
</dbReference>
<dbReference type="PRINTS" id="PR00081">
    <property type="entry name" value="GDHRDH"/>
</dbReference>
<gene>
    <name evidence="4" type="ORF">GA0074694_5299</name>
</gene>
<evidence type="ECO:0000313" key="5">
    <source>
        <dbReference type="Proteomes" id="UP000198906"/>
    </source>
</evidence>
<dbReference type="Pfam" id="PF13561">
    <property type="entry name" value="adh_short_C2"/>
    <property type="match status" value="1"/>
</dbReference>
<dbReference type="RefSeq" id="WP_091462626.1">
    <property type="nucleotide sequence ID" value="NZ_FMHU01000002.1"/>
</dbReference>
<dbReference type="FunFam" id="3.40.50.720:FF:000084">
    <property type="entry name" value="Short-chain dehydrogenase reductase"/>
    <property type="match status" value="1"/>
</dbReference>
<proteinExistence type="inferred from homology"/>
<dbReference type="SUPFAM" id="SSF51735">
    <property type="entry name" value="NAD(P)-binding Rossmann-fold domains"/>
    <property type="match status" value="1"/>
</dbReference>
<dbReference type="STRING" id="47866.GA0074694_5299"/>
<keyword evidence="5" id="KW-1185">Reference proteome</keyword>
<dbReference type="AlphaFoldDB" id="A0A1C6SI34"/>
<feature type="domain" description="Ketoreductase" evidence="3">
    <location>
        <begin position="3"/>
        <end position="188"/>
    </location>
</feature>
<dbReference type="EMBL" id="FMHU01000002">
    <property type="protein sequence ID" value="SCL29105.1"/>
    <property type="molecule type" value="Genomic_DNA"/>
</dbReference>
<evidence type="ECO:0000256" key="1">
    <source>
        <dbReference type="ARBA" id="ARBA00006484"/>
    </source>
</evidence>
<evidence type="ECO:0000256" key="2">
    <source>
        <dbReference type="ARBA" id="ARBA00023002"/>
    </source>
</evidence>
<dbReference type="PROSITE" id="PS00061">
    <property type="entry name" value="ADH_SHORT"/>
    <property type="match status" value="1"/>
</dbReference>